<organism evidence="5 6">
    <name type="scientific">Artemisia annua</name>
    <name type="common">Sweet wormwood</name>
    <dbReference type="NCBI Taxonomy" id="35608"/>
    <lineage>
        <taxon>Eukaryota</taxon>
        <taxon>Viridiplantae</taxon>
        <taxon>Streptophyta</taxon>
        <taxon>Embryophyta</taxon>
        <taxon>Tracheophyta</taxon>
        <taxon>Spermatophyta</taxon>
        <taxon>Magnoliopsida</taxon>
        <taxon>eudicotyledons</taxon>
        <taxon>Gunneridae</taxon>
        <taxon>Pentapetalae</taxon>
        <taxon>asterids</taxon>
        <taxon>campanulids</taxon>
        <taxon>Asterales</taxon>
        <taxon>Asteraceae</taxon>
        <taxon>Asteroideae</taxon>
        <taxon>Anthemideae</taxon>
        <taxon>Artemisiinae</taxon>
        <taxon>Artemisia</taxon>
    </lineage>
</organism>
<name>A0A2U1P3H7_ARTAN</name>
<keyword evidence="2" id="KW-0677">Repeat</keyword>
<feature type="domain" description="At1g68980-like TPR repeats" evidence="4">
    <location>
        <begin position="89"/>
        <end position="207"/>
    </location>
</feature>
<dbReference type="InterPro" id="IPR002885">
    <property type="entry name" value="PPR_rpt"/>
</dbReference>
<dbReference type="NCBIfam" id="TIGR00756">
    <property type="entry name" value="PPR"/>
    <property type="match status" value="1"/>
</dbReference>
<proteinExistence type="inferred from homology"/>
<protein>
    <submittedName>
        <fullName evidence="5">Pentatricopeptide repeat (PPR) superfamily protein</fullName>
    </submittedName>
</protein>
<sequence>MALSLLRTSIVDLCFIRSSSSLVYLAQINIQPGITPMCGKEFFSYSYSRVFLSDLPYNKSLNFHLKHFCNTVTPKRLSWEGSSHDILLKNIESYVKNHQVDEAWESYTNFNRLHGLPDDHLFSSFITELSYTGEPKWLQRACDIILRLPKKKSNGLPFDLLYNLSVSLARAQMPIPASMIFWKMIEKDNIPPSNLLGSFMLHMVKKDVGAYLASNRLIQICDQFQHLGVNPSTLKPDTTIFNLILNACSRHNFTFKAQKIIDLMSQVGVVGDGHTITTIARIHAVTGQRDELKKFKHCVDQVAGHLGHHYYQFYDSLMSLHFTFNDIDSTSELIYDIISFKGTKSDLHKPFLIPLGSRSLKEGLKLQVLPQLLQENSLLKLGGDEGLVMHKNRKLVISNKTIAKLIVGYKRQGRISELSKVLYHIQIENGLVEMNNLSSDVIDACIHIGWLETAHDILDDTEQISKFPNPDSYASLITSYRKSNKHREAEALLRQMKKNSILLSEKVSASSKRSDLIAYLVQEMREGEKDCSIHKFNSSIYFFMKAKMIDDALKTYKSMQRIKVYPTAATYIYMVMGYSSLEMYREVTHLWGDIWRSCDDGNLSVNIDLYEVLVLSFLKGGYFERVMEVIGCMKKRGMCPDKCLYRSEFLKSHKGLYSKLKASNARNEAQSKRIEHVKAFRQWAGIT</sequence>
<evidence type="ECO:0000256" key="2">
    <source>
        <dbReference type="ARBA" id="ARBA00022737"/>
    </source>
</evidence>
<evidence type="ECO:0000313" key="6">
    <source>
        <dbReference type="Proteomes" id="UP000245207"/>
    </source>
</evidence>
<dbReference type="AlphaFoldDB" id="A0A2U1P3H7"/>
<dbReference type="OrthoDB" id="783540at2759"/>
<dbReference type="InterPro" id="IPR011990">
    <property type="entry name" value="TPR-like_helical_dom_sf"/>
</dbReference>
<dbReference type="Pfam" id="PF25245">
    <property type="entry name" value="TPR_At1g68980"/>
    <property type="match status" value="1"/>
</dbReference>
<dbReference type="PANTHER" id="PTHR46598:SF3">
    <property type="entry name" value="OS07G0495300 PROTEIN"/>
    <property type="match status" value="1"/>
</dbReference>
<dbReference type="STRING" id="35608.A0A2U1P3H7"/>
<dbReference type="Gene3D" id="1.25.40.10">
    <property type="entry name" value="Tetratricopeptide repeat domain"/>
    <property type="match status" value="3"/>
</dbReference>
<dbReference type="PROSITE" id="PS51375">
    <property type="entry name" value="PPR"/>
    <property type="match status" value="2"/>
</dbReference>
<feature type="repeat" description="PPR" evidence="3">
    <location>
        <begin position="469"/>
        <end position="503"/>
    </location>
</feature>
<feature type="repeat" description="PPR" evidence="3">
    <location>
        <begin position="606"/>
        <end position="640"/>
    </location>
</feature>
<evidence type="ECO:0000259" key="4">
    <source>
        <dbReference type="Pfam" id="PF25245"/>
    </source>
</evidence>
<accession>A0A2U1P3H7</accession>
<dbReference type="EMBL" id="PKPP01001738">
    <property type="protein sequence ID" value="PWA80315.1"/>
    <property type="molecule type" value="Genomic_DNA"/>
</dbReference>
<keyword evidence="6" id="KW-1185">Reference proteome</keyword>
<comment type="similarity">
    <text evidence="1">Belongs to the PPR family. P subfamily.</text>
</comment>
<dbReference type="Pfam" id="PF01535">
    <property type="entry name" value="PPR"/>
    <property type="match status" value="2"/>
</dbReference>
<gene>
    <name evidence="5" type="ORF">CTI12_AA197840</name>
</gene>
<dbReference type="Proteomes" id="UP000245207">
    <property type="component" value="Unassembled WGS sequence"/>
</dbReference>
<evidence type="ECO:0000256" key="1">
    <source>
        <dbReference type="ARBA" id="ARBA00007626"/>
    </source>
</evidence>
<evidence type="ECO:0000313" key="5">
    <source>
        <dbReference type="EMBL" id="PWA80315.1"/>
    </source>
</evidence>
<comment type="caution">
    <text evidence="5">The sequence shown here is derived from an EMBL/GenBank/DDBJ whole genome shotgun (WGS) entry which is preliminary data.</text>
</comment>
<dbReference type="InterPro" id="IPR057440">
    <property type="entry name" value="At1g68980-like_TPR"/>
</dbReference>
<dbReference type="PANTHER" id="PTHR46598">
    <property type="entry name" value="BNAC05G43320D PROTEIN"/>
    <property type="match status" value="1"/>
</dbReference>
<reference evidence="5 6" key="1">
    <citation type="journal article" date="2018" name="Mol. Plant">
        <title>The genome of Artemisia annua provides insight into the evolution of Asteraceae family and artemisinin biosynthesis.</title>
        <authorList>
            <person name="Shen Q."/>
            <person name="Zhang L."/>
            <person name="Liao Z."/>
            <person name="Wang S."/>
            <person name="Yan T."/>
            <person name="Shi P."/>
            <person name="Liu M."/>
            <person name="Fu X."/>
            <person name="Pan Q."/>
            <person name="Wang Y."/>
            <person name="Lv Z."/>
            <person name="Lu X."/>
            <person name="Zhang F."/>
            <person name="Jiang W."/>
            <person name="Ma Y."/>
            <person name="Chen M."/>
            <person name="Hao X."/>
            <person name="Li L."/>
            <person name="Tang Y."/>
            <person name="Lv G."/>
            <person name="Zhou Y."/>
            <person name="Sun X."/>
            <person name="Brodelius P.E."/>
            <person name="Rose J.K.C."/>
            <person name="Tang K."/>
        </authorList>
    </citation>
    <scope>NUCLEOTIDE SEQUENCE [LARGE SCALE GENOMIC DNA]</scope>
    <source>
        <strain evidence="6">cv. Huhao1</strain>
        <tissue evidence="5">Leaf</tissue>
    </source>
</reference>
<evidence type="ECO:0000256" key="3">
    <source>
        <dbReference type="PROSITE-ProRule" id="PRU00708"/>
    </source>
</evidence>